<feature type="compositionally biased region" description="Low complexity" evidence="1">
    <location>
        <begin position="15"/>
        <end position="24"/>
    </location>
</feature>
<evidence type="ECO:0008006" key="3">
    <source>
        <dbReference type="Google" id="ProtNLM"/>
    </source>
</evidence>
<dbReference type="InterPro" id="IPR029044">
    <property type="entry name" value="Nucleotide-diphossugar_trans"/>
</dbReference>
<dbReference type="EMBL" id="HBNR01068310">
    <property type="protein sequence ID" value="CAE4641617.1"/>
    <property type="molecule type" value="Transcribed_RNA"/>
</dbReference>
<dbReference type="SUPFAM" id="SSF53448">
    <property type="entry name" value="Nucleotide-diphospho-sugar transferases"/>
    <property type="match status" value="1"/>
</dbReference>
<accession>A0A7S4SCM7</accession>
<name>A0A7S4SCM7_9DINO</name>
<evidence type="ECO:0000313" key="2">
    <source>
        <dbReference type="EMBL" id="CAE4641617.1"/>
    </source>
</evidence>
<dbReference type="AlphaFoldDB" id="A0A7S4SCM7"/>
<organism evidence="2">
    <name type="scientific">Alexandrium monilatum</name>
    <dbReference type="NCBI Taxonomy" id="311494"/>
    <lineage>
        <taxon>Eukaryota</taxon>
        <taxon>Sar</taxon>
        <taxon>Alveolata</taxon>
        <taxon>Dinophyceae</taxon>
        <taxon>Gonyaulacales</taxon>
        <taxon>Pyrocystaceae</taxon>
        <taxon>Alexandrium</taxon>
    </lineage>
</organism>
<reference evidence="2" key="1">
    <citation type="submission" date="2021-01" db="EMBL/GenBank/DDBJ databases">
        <authorList>
            <person name="Corre E."/>
            <person name="Pelletier E."/>
            <person name="Niang G."/>
            <person name="Scheremetjew M."/>
            <person name="Finn R."/>
            <person name="Kale V."/>
            <person name="Holt S."/>
            <person name="Cochrane G."/>
            <person name="Meng A."/>
            <person name="Brown T."/>
            <person name="Cohen L."/>
        </authorList>
    </citation>
    <scope>NUCLEOTIDE SEQUENCE</scope>
    <source>
        <strain evidence="2">CCMP3105</strain>
    </source>
</reference>
<evidence type="ECO:0000256" key="1">
    <source>
        <dbReference type="SAM" id="MobiDB-lite"/>
    </source>
</evidence>
<dbReference type="Gene3D" id="3.90.550.10">
    <property type="entry name" value="Spore Coat Polysaccharide Biosynthesis Protein SpsA, Chain A"/>
    <property type="match status" value="1"/>
</dbReference>
<feature type="region of interest" description="Disordered" evidence="1">
    <location>
        <begin position="1"/>
        <end position="37"/>
    </location>
</feature>
<dbReference type="CDD" id="cd00761">
    <property type="entry name" value="Glyco_tranf_GTA_type"/>
    <property type="match status" value="1"/>
</dbReference>
<proteinExistence type="predicted"/>
<protein>
    <recommendedName>
        <fullName evidence="3">Glycosyltransferase 2-like domain-containing protein</fullName>
    </recommendedName>
</protein>
<gene>
    <name evidence="2" type="ORF">AMON00008_LOCUS48343</name>
</gene>
<sequence>MPSPPGSHRNPLGLSGSRAAASSGEEARKMGSSGGPCAASEKQAMLIRGAMGPDAKLINGLYELQAPGLSPVFRARGGAAAPAGGAGEAGVWLYRAENGTWCVSGAEAKDARAPVCWAYKAGDLLCPATWQVAVGDAWEAQQLSVQPMSSREVAALCKDLAERASLWAARLSAPKAAALPYDALAWTQQECELWFRTHGRLHPRDGAHRCQHASRLDRAGPRRKRVSVITPTTESRQAFHEKLWACFEAQDWPDKELVVVETYQHQSSACFAALAGNRQLTYISRQVPAGEDWSIGLKRNICVHFATGDYIVHFDDDDLYAVRYISTMIRALGPRSLGAKLSSWYIFDRASNSFGFCDPELCGREQQLPEELIRQRVYGYGFSYTFRREAFERLQFEDVCFGEDIKFVFGLLHLEGPGCIALVKDEYGLCMHMQHGHNTSQTGCVMLKTLQWDQVCDLDFADLPLVFDGYLESFGRAEEKRLLRAGPAARQPGRRLREVLVHAPVGSLRLRFPAGALGGEVLARVEERLGDLPLGTQIWWAPPPSQGSEAERDQALQQAIRNLLPGFSKPGGTPATATEEREELLARVAGPVPRHGRIGARTTELWLSVPGRWRLEGDPARGQEVRLRVSRTSPSVCVTCEELPSRESVSTVFHLELPMDATVDDLRRALGARLPEWAEVLARRPGRGRVALKDSEPLPDKVTLTDFAGAVTADMVLTKGQVREFMALLLQAVRSARVQQILDGFQAETRMDEGLYRAKLAFLLLDEVYPAVASHFELPRSCSCMMALKQTVTAHMQGDVDMFATAVELEECLRNRQAAEDNAATWRYLLAQRAAGAAAAAAAAAAVDTAAESSGAAG</sequence>